<keyword evidence="3" id="KW-0288">FMN</keyword>
<evidence type="ECO:0000313" key="6">
    <source>
        <dbReference type="EMBL" id="PJE28943.1"/>
    </source>
</evidence>
<comment type="similarity">
    <text evidence="1">Belongs to the WrbA family.</text>
</comment>
<dbReference type="GO" id="GO:0016020">
    <property type="term" value="C:membrane"/>
    <property type="evidence" value="ECO:0007669"/>
    <property type="project" value="TreeGrafter"/>
</dbReference>
<evidence type="ECO:0000256" key="1">
    <source>
        <dbReference type="ARBA" id="ARBA00006961"/>
    </source>
</evidence>
<dbReference type="RefSeq" id="WP_097144967.1">
    <property type="nucleotide sequence ID" value="NZ_OBEA01000002.1"/>
</dbReference>
<dbReference type="EMBL" id="PGTD01000016">
    <property type="protein sequence ID" value="PJE28943.1"/>
    <property type="molecule type" value="Genomic_DNA"/>
</dbReference>
<keyword evidence="4" id="KW-0560">Oxidoreductase</keyword>
<gene>
    <name evidence="6" type="ORF">CVM39_10835</name>
    <name evidence="7" type="ORF">SAMN06297129_1200</name>
</gene>
<dbReference type="NCBIfam" id="TIGR01755">
    <property type="entry name" value="flav_wrbA"/>
    <property type="match status" value="1"/>
</dbReference>
<dbReference type="InterPro" id="IPR010089">
    <property type="entry name" value="Flavoprotein_WrbA-like"/>
</dbReference>
<dbReference type="InterPro" id="IPR008254">
    <property type="entry name" value="Flavodoxin/NO_synth"/>
</dbReference>
<dbReference type="AlphaFoldDB" id="A0A285IIF5"/>
<dbReference type="PANTHER" id="PTHR30546">
    <property type="entry name" value="FLAVODOXIN-RELATED PROTEIN WRBA-RELATED"/>
    <property type="match status" value="1"/>
</dbReference>
<dbReference type="GO" id="GO:0010181">
    <property type="term" value="F:FMN binding"/>
    <property type="evidence" value="ECO:0007669"/>
    <property type="project" value="InterPro"/>
</dbReference>
<feature type="domain" description="Flavodoxin-like" evidence="5">
    <location>
        <begin position="6"/>
        <end position="196"/>
    </location>
</feature>
<evidence type="ECO:0000256" key="2">
    <source>
        <dbReference type="ARBA" id="ARBA00022630"/>
    </source>
</evidence>
<dbReference type="OrthoDB" id="9801479at2"/>
<dbReference type="PROSITE" id="PS50902">
    <property type="entry name" value="FLAVODOXIN_LIKE"/>
    <property type="match status" value="1"/>
</dbReference>
<evidence type="ECO:0000259" key="5">
    <source>
        <dbReference type="PROSITE" id="PS50902"/>
    </source>
</evidence>
<evidence type="ECO:0000256" key="4">
    <source>
        <dbReference type="ARBA" id="ARBA00023002"/>
    </source>
</evidence>
<dbReference type="NCBIfam" id="NF002999">
    <property type="entry name" value="PRK03767.1"/>
    <property type="match status" value="1"/>
</dbReference>
<proteinExistence type="inferred from homology"/>
<dbReference type="InterPro" id="IPR029039">
    <property type="entry name" value="Flavoprotein-like_sf"/>
</dbReference>
<dbReference type="SUPFAM" id="SSF52218">
    <property type="entry name" value="Flavoproteins"/>
    <property type="match status" value="1"/>
</dbReference>
<dbReference type="FunFam" id="3.40.50.360:FF:000001">
    <property type="entry name" value="NAD(P)H dehydrogenase (Quinone) FQR1-like"/>
    <property type="match status" value="1"/>
</dbReference>
<reference evidence="7 8" key="1">
    <citation type="submission" date="2017-09" db="EMBL/GenBank/DDBJ databases">
        <authorList>
            <person name="Ehlers B."/>
            <person name="Leendertz F.H."/>
        </authorList>
    </citation>
    <scope>NUCLEOTIDE SEQUENCE [LARGE SCALE GENOMIC DNA]</scope>
    <source>
        <strain evidence="7 8">CGMCC 1.12662</strain>
    </source>
</reference>
<dbReference type="PANTHER" id="PTHR30546:SF23">
    <property type="entry name" value="FLAVOPROTEIN-LIKE PROTEIN YCP4-RELATED"/>
    <property type="match status" value="1"/>
</dbReference>
<dbReference type="Pfam" id="PF03358">
    <property type="entry name" value="FMN_red"/>
    <property type="match status" value="1"/>
</dbReference>
<dbReference type="Gene3D" id="3.40.50.360">
    <property type="match status" value="1"/>
</dbReference>
<dbReference type="EMBL" id="OBEA01000002">
    <property type="protein sequence ID" value="SNY47577.1"/>
    <property type="molecule type" value="Genomic_DNA"/>
</dbReference>
<dbReference type="Proteomes" id="UP000231702">
    <property type="component" value="Unassembled WGS sequence"/>
</dbReference>
<name>A0A285IIF5_9RHOB</name>
<reference evidence="6 9" key="2">
    <citation type="journal article" date="2018" name="Int. J. Syst. Evol. Microbiol.">
        <title>Pseudooceanicola lipolyticus sp. nov., a marine alphaproteobacterium, reclassification of Oceanicola flagellatus as Pseudooceanicola flagellatus comb. nov. and emended description of the genus Pseudooceanicola.</title>
        <authorList>
            <person name="Huang M.-M."/>
            <person name="Guo L.-L."/>
            <person name="Wu Y.-H."/>
            <person name="Lai Q.-L."/>
            <person name="Shao Z.-Z."/>
            <person name="Wang C.-S."/>
            <person name="Wu M."/>
            <person name="Xu X.-W."/>
        </authorList>
    </citation>
    <scope>NUCLEOTIDE SEQUENCE [LARGE SCALE GENOMIC DNA]</scope>
    <source>
        <strain evidence="6 9">Ar-45</strain>
    </source>
</reference>
<accession>A0A285IIF5</accession>
<evidence type="ECO:0000313" key="9">
    <source>
        <dbReference type="Proteomes" id="UP000231702"/>
    </source>
</evidence>
<keyword evidence="2" id="KW-0285">Flavoprotein</keyword>
<evidence type="ECO:0000256" key="3">
    <source>
        <dbReference type="ARBA" id="ARBA00022643"/>
    </source>
</evidence>
<evidence type="ECO:0000313" key="7">
    <source>
        <dbReference type="EMBL" id="SNY47577.1"/>
    </source>
</evidence>
<evidence type="ECO:0000313" key="8">
    <source>
        <dbReference type="Proteomes" id="UP000231655"/>
    </source>
</evidence>
<keyword evidence="9" id="KW-1185">Reference proteome</keyword>
<dbReference type="Proteomes" id="UP000231655">
    <property type="component" value="Unassembled WGS sequence"/>
</dbReference>
<sequence length="197" mass="20871">MTAPKIAVLYYSTYGTNHTVAEEAARAAREAGAEVRLLRIPETAPKEVIETQDAWKQHLEATSHIPEATADDMAWADGYFFSFPTRFGSAPSQVRAFIDTLGGVWSQGGLANKTVTATTSAGNVHGGQEGTILSFYPTVMHWGAIVVTPGYTDDTIGAAGGNPYGFSTTPGGVDDKGKAAIAHQAKRLIEVTEKLIA</sequence>
<organism evidence="7 8">
    <name type="scientific">Pseudooceanicola antarcticus</name>
    <dbReference type="NCBI Taxonomy" id="1247613"/>
    <lineage>
        <taxon>Bacteria</taxon>
        <taxon>Pseudomonadati</taxon>
        <taxon>Pseudomonadota</taxon>
        <taxon>Alphaproteobacteria</taxon>
        <taxon>Rhodobacterales</taxon>
        <taxon>Paracoccaceae</taxon>
        <taxon>Pseudooceanicola</taxon>
    </lineage>
</organism>
<protein>
    <submittedName>
        <fullName evidence="7">NAD(P)H dehydrogenase (Quinone)</fullName>
    </submittedName>
    <submittedName>
        <fullName evidence="6">NAD(P)H:quinone oxidoreductase</fullName>
    </submittedName>
</protein>
<dbReference type="InterPro" id="IPR005025">
    <property type="entry name" value="FMN_Rdtase-like_dom"/>
</dbReference>
<dbReference type="GO" id="GO:0003955">
    <property type="term" value="F:NAD(P)H dehydrogenase (quinone) activity"/>
    <property type="evidence" value="ECO:0007669"/>
    <property type="project" value="InterPro"/>
</dbReference>